<evidence type="ECO:0000313" key="2">
    <source>
        <dbReference type="Proteomes" id="UP001152795"/>
    </source>
</evidence>
<evidence type="ECO:0000313" key="1">
    <source>
        <dbReference type="EMBL" id="CAB3998267.1"/>
    </source>
</evidence>
<protein>
    <submittedName>
        <fullName evidence="1">Uncharacterized protein</fullName>
    </submittedName>
</protein>
<dbReference type="OrthoDB" id="5988638at2759"/>
<sequence>MNRTGKTNAAAGPKKKYNEYKEFHTCEVAAHICTSFMQMAGMKNSEGNQPSLVPFLLPNSSATKQEKGEWLLKVCEMFVDKYVFDDTSIDDLVQKTHQLHLASLGHYKCRITPCEKVYVYHSARVSHEINVHQQLTNRQGKLRDEFGYYYCCDDCGKVFSTKATRN</sequence>
<organism evidence="1 2">
    <name type="scientific">Paramuricea clavata</name>
    <name type="common">Red gorgonian</name>
    <name type="synonym">Violescent sea-whip</name>
    <dbReference type="NCBI Taxonomy" id="317549"/>
    <lineage>
        <taxon>Eukaryota</taxon>
        <taxon>Metazoa</taxon>
        <taxon>Cnidaria</taxon>
        <taxon>Anthozoa</taxon>
        <taxon>Octocorallia</taxon>
        <taxon>Malacalcyonacea</taxon>
        <taxon>Plexauridae</taxon>
        <taxon>Paramuricea</taxon>
    </lineage>
</organism>
<keyword evidence="2" id="KW-1185">Reference proteome</keyword>
<reference evidence="1" key="1">
    <citation type="submission" date="2020-04" db="EMBL/GenBank/DDBJ databases">
        <authorList>
            <person name="Alioto T."/>
            <person name="Alioto T."/>
            <person name="Gomez Garrido J."/>
        </authorList>
    </citation>
    <scope>NUCLEOTIDE SEQUENCE</scope>
    <source>
        <strain evidence="1">A484AB</strain>
    </source>
</reference>
<feature type="non-terminal residue" evidence="1">
    <location>
        <position position="166"/>
    </location>
</feature>
<accession>A0A6S7HZL9</accession>
<comment type="caution">
    <text evidence="1">The sequence shown here is derived from an EMBL/GenBank/DDBJ whole genome shotgun (WGS) entry which is preliminary data.</text>
</comment>
<dbReference type="AlphaFoldDB" id="A0A6S7HZL9"/>
<dbReference type="EMBL" id="CACRXK020003312">
    <property type="protein sequence ID" value="CAB3998267.1"/>
    <property type="molecule type" value="Genomic_DNA"/>
</dbReference>
<dbReference type="Proteomes" id="UP001152795">
    <property type="component" value="Unassembled WGS sequence"/>
</dbReference>
<gene>
    <name evidence="1" type="ORF">PACLA_8A046799</name>
</gene>
<dbReference type="PROSITE" id="PS00028">
    <property type="entry name" value="ZINC_FINGER_C2H2_1"/>
    <property type="match status" value="1"/>
</dbReference>
<dbReference type="InterPro" id="IPR013087">
    <property type="entry name" value="Znf_C2H2_type"/>
</dbReference>
<proteinExistence type="predicted"/>
<name>A0A6S7HZL9_PARCT</name>